<dbReference type="InterPro" id="IPR045355">
    <property type="entry name" value="PolyA_pol_cat_su"/>
</dbReference>
<comment type="subcellular location">
    <subcellularLocation>
        <location evidence="1">Virion</location>
    </subcellularLocation>
</comment>
<dbReference type="GO" id="GO:0044423">
    <property type="term" value="C:virion component"/>
    <property type="evidence" value="ECO:0007669"/>
    <property type="project" value="UniProtKB-KW"/>
</dbReference>
<keyword evidence="7" id="KW-0804">Transcription</keyword>
<evidence type="ECO:0000256" key="5">
    <source>
        <dbReference type="ARBA" id="ARBA00022840"/>
    </source>
</evidence>
<keyword evidence="3" id="KW-0808">Transferase</keyword>
<dbReference type="GO" id="GO:0016740">
    <property type="term" value="F:transferase activity"/>
    <property type="evidence" value="ECO:0007669"/>
    <property type="project" value="UniProtKB-KW"/>
</dbReference>
<dbReference type="Pfam" id="PF19244">
    <property type="entry name" value="Poly_A_pol_cat"/>
    <property type="match status" value="1"/>
</dbReference>
<evidence type="ECO:0000256" key="6">
    <source>
        <dbReference type="ARBA" id="ARBA00022844"/>
    </source>
</evidence>
<dbReference type="GO" id="GO:0006397">
    <property type="term" value="P:mRNA processing"/>
    <property type="evidence" value="ECO:0007669"/>
    <property type="project" value="UniProtKB-KW"/>
</dbReference>
<evidence type="ECO:0000259" key="8">
    <source>
        <dbReference type="Pfam" id="PF19244"/>
    </source>
</evidence>
<keyword evidence="5" id="KW-0067">ATP-binding</keyword>
<keyword evidence="4" id="KW-0547">Nucleotide-binding</keyword>
<evidence type="ECO:0000256" key="4">
    <source>
        <dbReference type="ARBA" id="ARBA00022741"/>
    </source>
</evidence>
<dbReference type="AlphaFoldDB" id="A0A6C0KH84"/>
<dbReference type="GO" id="GO:0005524">
    <property type="term" value="F:ATP binding"/>
    <property type="evidence" value="ECO:0007669"/>
    <property type="project" value="UniProtKB-KW"/>
</dbReference>
<proteinExistence type="predicted"/>
<feature type="domain" description="Poly(A) polymerase catalytic subunit" evidence="8">
    <location>
        <begin position="31"/>
        <end position="159"/>
    </location>
</feature>
<keyword evidence="6" id="KW-0946">Virion</keyword>
<protein>
    <recommendedName>
        <fullName evidence="8">Poly(A) polymerase catalytic subunit domain-containing protein</fullName>
    </recommendedName>
</protein>
<organism evidence="9">
    <name type="scientific">viral metagenome</name>
    <dbReference type="NCBI Taxonomy" id="1070528"/>
    <lineage>
        <taxon>unclassified sequences</taxon>
        <taxon>metagenomes</taxon>
        <taxon>organismal metagenomes</taxon>
    </lineage>
</organism>
<evidence type="ECO:0000256" key="2">
    <source>
        <dbReference type="ARBA" id="ARBA00022664"/>
    </source>
</evidence>
<accession>A0A6C0KH84</accession>
<evidence type="ECO:0000256" key="3">
    <source>
        <dbReference type="ARBA" id="ARBA00022679"/>
    </source>
</evidence>
<evidence type="ECO:0000256" key="1">
    <source>
        <dbReference type="ARBA" id="ARBA00004328"/>
    </source>
</evidence>
<name>A0A6C0KH84_9ZZZZ</name>
<sequence length="425" mass="49515">MEAIEQAAKIAQLEIDKQAASDPAIRKVMTIVERFIKTHRTMCYGGTAINNLLPREDQFYNFSVDIPDYDFYSETPQVHAAKLADRIANAGFKSVEVKPGMHMGTFKVFADYIGVADISHLDKPIFTKLWKESIVIDGIHYVPPNFLRMSVYLELSRPRGDVSRWKKVYERIQKLNKHYPMSCPKHEESLEVFLKDDTRKSIEKLLVKEKVVLLGFNASMLQDEHHKNKWSLPLDVLATPEQKDQIVHELKSFFEKYDRVSTKEFPAYAELVPPYTDIVDPESKLTLVRIYETNACHSYHLAPNGLHIASIPTLLQFFLSVLYGPEKLLDKPEQRFLCVADHLMNLANNNLQRRYKLLTPTTCLGKQKGLIDMRIEKSELYEKVKQNKNSREFLEYFFQYNPVDMNKTQRQSIRRMLHKTLKRKV</sequence>
<reference evidence="9" key="1">
    <citation type="journal article" date="2020" name="Nature">
        <title>Giant virus diversity and host interactions through global metagenomics.</title>
        <authorList>
            <person name="Schulz F."/>
            <person name="Roux S."/>
            <person name="Paez-Espino D."/>
            <person name="Jungbluth S."/>
            <person name="Walsh D.A."/>
            <person name="Denef V.J."/>
            <person name="McMahon K.D."/>
            <person name="Konstantinidis K.T."/>
            <person name="Eloe-Fadrosh E.A."/>
            <person name="Kyrpides N.C."/>
            <person name="Woyke T."/>
        </authorList>
    </citation>
    <scope>NUCLEOTIDE SEQUENCE</scope>
    <source>
        <strain evidence="9">GVMAG-S-3300002307-41</strain>
    </source>
</reference>
<keyword evidence="2" id="KW-0507">mRNA processing</keyword>
<dbReference type="EMBL" id="MN740866">
    <property type="protein sequence ID" value="QHU15634.1"/>
    <property type="molecule type" value="Genomic_DNA"/>
</dbReference>
<evidence type="ECO:0000256" key="7">
    <source>
        <dbReference type="ARBA" id="ARBA00023163"/>
    </source>
</evidence>
<evidence type="ECO:0000313" key="9">
    <source>
        <dbReference type="EMBL" id="QHU15634.1"/>
    </source>
</evidence>